<sequence length="240" mass="28035">MSDFCYIYCITRENPDTACPKVSGHQGGEIVKIPYRQIAAFISKTSQSYFEPTFENLSRHEEVISFFMKEGSPLPMRFSTILSSEEKIKAMLETYYDQFMENLEKVEGKVELGVKVFCKLEIQEEKAAMPETSSPREYMLARYCQYQSRQRQTEGIMKETERLHDRLAALSCESSYTRPMKNNLFFNASYLVAKDQKEAFDREAEHLKKQYPAFKIVYSGPWPAYHFVTISKEDENEQLC</sequence>
<dbReference type="PANTHER" id="PTHR36852:SF1">
    <property type="entry name" value="PROTEIN GVPL 2"/>
    <property type="match status" value="1"/>
</dbReference>
<comment type="subcellular location">
    <subcellularLocation>
        <location evidence="2">Gas vesicle</location>
    </subcellularLocation>
</comment>
<dbReference type="PANTHER" id="PTHR36852">
    <property type="entry name" value="PROTEIN GVPL 2"/>
    <property type="match status" value="1"/>
</dbReference>
<comment type="caution">
    <text evidence="4">The sequence shown here is derived from an EMBL/GenBank/DDBJ whole genome shotgun (WGS) entry which is preliminary data.</text>
</comment>
<dbReference type="GO" id="GO:0031412">
    <property type="term" value="P:gas vesicle organization"/>
    <property type="evidence" value="ECO:0007669"/>
    <property type="project" value="InterPro"/>
</dbReference>
<dbReference type="GO" id="GO:0031411">
    <property type="term" value="C:gas vesicle"/>
    <property type="evidence" value="ECO:0007669"/>
    <property type="project" value="UniProtKB-SubCell"/>
</dbReference>
<dbReference type="Pfam" id="PF06386">
    <property type="entry name" value="GvpL_GvpF"/>
    <property type="match status" value="1"/>
</dbReference>
<keyword evidence="1" id="KW-0304">Gas vesicle</keyword>
<gene>
    <name evidence="4" type="ORF">SDC9_89167</name>
</gene>
<protein>
    <recommendedName>
        <fullName evidence="5">Gas vesicle synthesis protein GvpL/GvpF</fullName>
    </recommendedName>
</protein>
<dbReference type="AlphaFoldDB" id="A0A644ZNT8"/>
<evidence type="ECO:0000256" key="2">
    <source>
        <dbReference type="ARBA" id="ARBA00035108"/>
    </source>
</evidence>
<dbReference type="EMBL" id="VSSQ01009755">
    <property type="protein sequence ID" value="MPM42502.1"/>
    <property type="molecule type" value="Genomic_DNA"/>
</dbReference>
<proteinExistence type="inferred from homology"/>
<evidence type="ECO:0000313" key="4">
    <source>
        <dbReference type="EMBL" id="MPM42502.1"/>
    </source>
</evidence>
<evidence type="ECO:0000256" key="3">
    <source>
        <dbReference type="ARBA" id="ARBA00035643"/>
    </source>
</evidence>
<name>A0A644ZNT8_9ZZZZ</name>
<evidence type="ECO:0000256" key="1">
    <source>
        <dbReference type="ARBA" id="ARBA00022987"/>
    </source>
</evidence>
<organism evidence="4">
    <name type="scientific">bioreactor metagenome</name>
    <dbReference type="NCBI Taxonomy" id="1076179"/>
    <lineage>
        <taxon>unclassified sequences</taxon>
        <taxon>metagenomes</taxon>
        <taxon>ecological metagenomes</taxon>
    </lineage>
</organism>
<evidence type="ECO:0008006" key="5">
    <source>
        <dbReference type="Google" id="ProtNLM"/>
    </source>
</evidence>
<reference evidence="4" key="1">
    <citation type="submission" date="2019-08" db="EMBL/GenBank/DDBJ databases">
        <authorList>
            <person name="Kucharzyk K."/>
            <person name="Murdoch R.W."/>
            <person name="Higgins S."/>
            <person name="Loffler F."/>
        </authorList>
    </citation>
    <scope>NUCLEOTIDE SEQUENCE</scope>
</reference>
<comment type="similarity">
    <text evidence="3">Belongs to the gas vesicle GvpF/GvpL family.</text>
</comment>
<accession>A0A644ZNT8</accession>
<dbReference type="InterPro" id="IPR009430">
    <property type="entry name" value="GvpL/GvpF"/>
</dbReference>